<name>A0ABU4JX31_9CLOT</name>
<dbReference type="InterPro" id="IPR004839">
    <property type="entry name" value="Aminotransferase_I/II_large"/>
</dbReference>
<dbReference type="PANTHER" id="PTHR43643">
    <property type="entry name" value="HISTIDINOL-PHOSPHATE AMINOTRANSFERASE 2"/>
    <property type="match status" value="1"/>
</dbReference>
<dbReference type="CDD" id="cd00609">
    <property type="entry name" value="AAT_like"/>
    <property type="match status" value="1"/>
</dbReference>
<dbReference type="InterPro" id="IPR015422">
    <property type="entry name" value="PyrdxlP-dep_Trfase_small"/>
</dbReference>
<comment type="similarity">
    <text evidence="6">Belongs to the class-II pyridoxal-phosphate-dependent aminotransferase family. Histidinol-phosphate aminotransferase subfamily.</text>
</comment>
<keyword evidence="4 6" id="KW-0808">Transferase</keyword>
<evidence type="ECO:0000313" key="8">
    <source>
        <dbReference type="EMBL" id="MDW8802705.1"/>
    </source>
</evidence>
<gene>
    <name evidence="6 8" type="primary">hisC</name>
    <name evidence="8" type="ORF">P8V03_16280</name>
</gene>
<dbReference type="GO" id="GO:0004400">
    <property type="term" value="F:histidinol-phosphate transaminase activity"/>
    <property type="evidence" value="ECO:0007669"/>
    <property type="project" value="UniProtKB-EC"/>
</dbReference>
<keyword evidence="5 6" id="KW-0663">Pyridoxal phosphate</keyword>
<dbReference type="InterPro" id="IPR015424">
    <property type="entry name" value="PyrdxlP-dep_Trfase"/>
</dbReference>
<feature type="domain" description="Aminotransferase class I/classII large" evidence="7">
    <location>
        <begin position="33"/>
        <end position="359"/>
    </location>
</feature>
<feature type="modified residue" description="N6-(pyridoxal phosphate)lysine" evidence="6">
    <location>
        <position position="226"/>
    </location>
</feature>
<comment type="caution">
    <text evidence="8">The sequence shown here is derived from an EMBL/GenBank/DDBJ whole genome shotgun (WGS) entry which is preliminary data.</text>
</comment>
<keyword evidence="3 6" id="KW-0032">Aminotransferase</keyword>
<dbReference type="Gene3D" id="3.40.640.10">
    <property type="entry name" value="Type I PLP-dependent aspartate aminotransferase-like (Major domain)"/>
    <property type="match status" value="1"/>
</dbReference>
<evidence type="ECO:0000256" key="5">
    <source>
        <dbReference type="ARBA" id="ARBA00022898"/>
    </source>
</evidence>
<dbReference type="Proteomes" id="UP001281656">
    <property type="component" value="Unassembled WGS sequence"/>
</dbReference>
<evidence type="ECO:0000256" key="2">
    <source>
        <dbReference type="ARBA" id="ARBA00011738"/>
    </source>
</evidence>
<reference evidence="8 9" key="1">
    <citation type="submission" date="2023-04" db="EMBL/GenBank/DDBJ databases">
        <title>Clostridium tannerae sp. nov., isolated from the fecal material of an alpaca.</title>
        <authorList>
            <person name="Miller S."/>
            <person name="Hendry M."/>
            <person name="King J."/>
            <person name="Sankaranarayanan K."/>
            <person name="Lawson P.A."/>
        </authorList>
    </citation>
    <scope>NUCLEOTIDE SEQUENCE [LARGE SCALE GENOMIC DNA]</scope>
    <source>
        <strain evidence="8 9">A1-XYC3</strain>
    </source>
</reference>
<dbReference type="Gene3D" id="3.90.1150.10">
    <property type="entry name" value="Aspartate Aminotransferase, domain 1"/>
    <property type="match status" value="1"/>
</dbReference>
<dbReference type="SUPFAM" id="SSF53383">
    <property type="entry name" value="PLP-dependent transferases"/>
    <property type="match status" value="1"/>
</dbReference>
<evidence type="ECO:0000259" key="7">
    <source>
        <dbReference type="Pfam" id="PF00155"/>
    </source>
</evidence>
<sequence>MGKCLFRNEVNSVRPYVPGKPVEELKRELGLEDIEKLASNENPLGPSPKAIEAIRKEAEYINIYPESNATKVKEKLAEKYNLSVDNIVTGNGGEELLKLIAETFINSGDEAIMADTTFDKYASEVSFMGGTAVKLPLKNYKHDFEGFIGTINDNTKLIFICNPNNPTGNIATKDELDSFVKNVPEDVVIVLDEAYYDYAVMNPEYPDSLEILKKRPNTIILRTFSKVAGIAAVRIGYLLTSKEIADAMNKIRLVFSVNRLAQAAALGALEDTEHIQKTVELNYKSLGLMEEYFNKRSFEYIKSNANFIFVNIGEDSRVVFNELLKKGIIIRPGYLWGWDSWLRISTGTIEQTQKFVDKLDEVLNELCKNELSLA</sequence>
<dbReference type="EC" id="2.6.1.9" evidence="6"/>
<dbReference type="InterPro" id="IPR005861">
    <property type="entry name" value="HisP_aminotrans"/>
</dbReference>
<dbReference type="NCBIfam" id="TIGR01141">
    <property type="entry name" value="hisC"/>
    <property type="match status" value="1"/>
</dbReference>
<keyword evidence="9" id="KW-1185">Reference proteome</keyword>
<dbReference type="InterPro" id="IPR015421">
    <property type="entry name" value="PyrdxlP-dep_Trfase_major"/>
</dbReference>
<comment type="subunit">
    <text evidence="2 6">Homodimer.</text>
</comment>
<dbReference type="Pfam" id="PF00155">
    <property type="entry name" value="Aminotran_1_2"/>
    <property type="match status" value="1"/>
</dbReference>
<comment type="catalytic activity">
    <reaction evidence="6">
        <text>L-histidinol phosphate + 2-oxoglutarate = 3-(imidazol-4-yl)-2-oxopropyl phosphate + L-glutamate</text>
        <dbReference type="Rhea" id="RHEA:23744"/>
        <dbReference type="ChEBI" id="CHEBI:16810"/>
        <dbReference type="ChEBI" id="CHEBI:29985"/>
        <dbReference type="ChEBI" id="CHEBI:57766"/>
        <dbReference type="ChEBI" id="CHEBI:57980"/>
        <dbReference type="EC" id="2.6.1.9"/>
    </reaction>
</comment>
<dbReference type="RefSeq" id="WP_261669827.1">
    <property type="nucleotide sequence ID" value="NZ_JARUJP010000026.1"/>
</dbReference>
<dbReference type="EMBL" id="JARUJP010000026">
    <property type="protein sequence ID" value="MDW8802705.1"/>
    <property type="molecule type" value="Genomic_DNA"/>
</dbReference>
<evidence type="ECO:0000256" key="4">
    <source>
        <dbReference type="ARBA" id="ARBA00022679"/>
    </source>
</evidence>
<organism evidence="8 9">
    <name type="scientific">Clostridium tanneri</name>
    <dbReference type="NCBI Taxonomy" id="3037988"/>
    <lineage>
        <taxon>Bacteria</taxon>
        <taxon>Bacillati</taxon>
        <taxon>Bacillota</taxon>
        <taxon>Clostridia</taxon>
        <taxon>Eubacteriales</taxon>
        <taxon>Clostridiaceae</taxon>
        <taxon>Clostridium</taxon>
    </lineage>
</organism>
<accession>A0ABU4JX31</accession>
<keyword evidence="6" id="KW-0028">Amino-acid biosynthesis</keyword>
<evidence type="ECO:0000313" key="9">
    <source>
        <dbReference type="Proteomes" id="UP001281656"/>
    </source>
</evidence>
<protein>
    <recommendedName>
        <fullName evidence="6">Histidinol-phosphate aminotransferase</fullName>
        <ecNumber evidence="6">2.6.1.9</ecNumber>
    </recommendedName>
    <alternativeName>
        <fullName evidence="6">Imidazole acetol-phosphate transaminase</fullName>
    </alternativeName>
</protein>
<dbReference type="HAMAP" id="MF_01023">
    <property type="entry name" value="HisC_aminotrans_2"/>
    <property type="match status" value="1"/>
</dbReference>
<evidence type="ECO:0000256" key="6">
    <source>
        <dbReference type="HAMAP-Rule" id="MF_01023"/>
    </source>
</evidence>
<dbReference type="PANTHER" id="PTHR43643:SF3">
    <property type="entry name" value="HISTIDINOL-PHOSPHATE AMINOTRANSFERASE"/>
    <property type="match status" value="1"/>
</dbReference>
<keyword evidence="6" id="KW-0368">Histidine biosynthesis</keyword>
<dbReference type="InterPro" id="IPR050106">
    <property type="entry name" value="HistidinolP_aminotransfase"/>
</dbReference>
<comment type="cofactor">
    <cofactor evidence="1 6">
        <name>pyridoxal 5'-phosphate</name>
        <dbReference type="ChEBI" id="CHEBI:597326"/>
    </cofactor>
</comment>
<proteinExistence type="inferred from homology"/>
<evidence type="ECO:0000256" key="1">
    <source>
        <dbReference type="ARBA" id="ARBA00001933"/>
    </source>
</evidence>
<evidence type="ECO:0000256" key="3">
    <source>
        <dbReference type="ARBA" id="ARBA00022576"/>
    </source>
</evidence>
<comment type="pathway">
    <text evidence="6">Amino-acid biosynthesis; L-histidine biosynthesis; L-histidine from 5-phospho-alpha-D-ribose 1-diphosphate: step 7/9.</text>
</comment>